<dbReference type="EMBL" id="LSSL01001658">
    <property type="protein sequence ID" value="OLY82315.1"/>
    <property type="molecule type" value="Genomic_DNA"/>
</dbReference>
<proteinExistence type="predicted"/>
<dbReference type="Proteomes" id="UP000187455">
    <property type="component" value="Unassembled WGS sequence"/>
</dbReference>
<sequence length="186" mass="21087">MQTPGEIQPIIVSEPFEIVPIDFAGTFPGTENGNKYILVMTDLLTRWVNKVAVPNTTAETTVDILEKRLIAYHGSPGKLLSDNGAAFTSQLMNAFCMNQGIKQVFFSPYHPEKNGMTERFNRTMKAMIKAYTTEDQSKWDQHLDMHLYASGQQSTKLLDYHLLKLCMAANQSFRLAVLTRPIQKFH</sequence>
<dbReference type="PANTHER" id="PTHR37984">
    <property type="entry name" value="PROTEIN CBG26694"/>
    <property type="match status" value="1"/>
</dbReference>
<dbReference type="Gene3D" id="3.30.420.10">
    <property type="entry name" value="Ribonuclease H-like superfamily/Ribonuclease H"/>
    <property type="match status" value="1"/>
</dbReference>
<dbReference type="Pfam" id="PF00665">
    <property type="entry name" value="rve"/>
    <property type="match status" value="1"/>
</dbReference>
<feature type="domain" description="Integrase catalytic" evidence="1">
    <location>
        <begin position="11"/>
        <end position="186"/>
    </location>
</feature>
<dbReference type="GO" id="GO:0005634">
    <property type="term" value="C:nucleus"/>
    <property type="evidence" value="ECO:0007669"/>
    <property type="project" value="UniProtKB-ARBA"/>
</dbReference>
<dbReference type="OrthoDB" id="5592268at2759"/>
<evidence type="ECO:0000313" key="3">
    <source>
        <dbReference type="Proteomes" id="UP000187455"/>
    </source>
</evidence>
<dbReference type="PANTHER" id="PTHR37984:SF5">
    <property type="entry name" value="PROTEIN NYNRIN-LIKE"/>
    <property type="match status" value="1"/>
</dbReference>
<dbReference type="InterPro" id="IPR050951">
    <property type="entry name" value="Retrovirus_Pol_polyprotein"/>
</dbReference>
<dbReference type="STRING" id="133383.A0A1R0GZK4"/>
<dbReference type="InterPro" id="IPR036397">
    <property type="entry name" value="RNaseH_sf"/>
</dbReference>
<dbReference type="PROSITE" id="PS50994">
    <property type="entry name" value="INTEGRASE"/>
    <property type="match status" value="1"/>
</dbReference>
<evidence type="ECO:0000259" key="1">
    <source>
        <dbReference type="PROSITE" id="PS50994"/>
    </source>
</evidence>
<gene>
    <name evidence="2" type="ORF">AYI68_g3572</name>
</gene>
<name>A0A1R0GZK4_9FUNG</name>
<protein>
    <submittedName>
        <fullName evidence="2">Transposon Tf2-6 polyprotein</fullName>
    </submittedName>
</protein>
<dbReference type="InterPro" id="IPR001584">
    <property type="entry name" value="Integrase_cat-core"/>
</dbReference>
<accession>A0A1R0GZK4</accession>
<dbReference type="SUPFAM" id="SSF53098">
    <property type="entry name" value="Ribonuclease H-like"/>
    <property type="match status" value="1"/>
</dbReference>
<dbReference type="GO" id="GO:0003676">
    <property type="term" value="F:nucleic acid binding"/>
    <property type="evidence" value="ECO:0007669"/>
    <property type="project" value="InterPro"/>
</dbReference>
<organism evidence="2 3">
    <name type="scientific">Smittium mucronatum</name>
    <dbReference type="NCBI Taxonomy" id="133383"/>
    <lineage>
        <taxon>Eukaryota</taxon>
        <taxon>Fungi</taxon>
        <taxon>Fungi incertae sedis</taxon>
        <taxon>Zoopagomycota</taxon>
        <taxon>Kickxellomycotina</taxon>
        <taxon>Harpellomycetes</taxon>
        <taxon>Harpellales</taxon>
        <taxon>Legeriomycetaceae</taxon>
        <taxon>Smittium</taxon>
    </lineage>
</organism>
<dbReference type="AlphaFoldDB" id="A0A1R0GZK4"/>
<keyword evidence="3" id="KW-1185">Reference proteome</keyword>
<dbReference type="InterPro" id="IPR012337">
    <property type="entry name" value="RNaseH-like_sf"/>
</dbReference>
<dbReference type="GO" id="GO:0015074">
    <property type="term" value="P:DNA integration"/>
    <property type="evidence" value="ECO:0007669"/>
    <property type="project" value="InterPro"/>
</dbReference>
<reference evidence="2 3" key="1">
    <citation type="journal article" date="2016" name="Mol. Biol. Evol.">
        <title>Genome-Wide Survey of Gut Fungi (Harpellales) Reveals the First Horizontally Transferred Ubiquitin Gene from a Mosquito Host.</title>
        <authorList>
            <person name="Wang Y."/>
            <person name="White M.M."/>
            <person name="Kvist S."/>
            <person name="Moncalvo J.M."/>
        </authorList>
    </citation>
    <scope>NUCLEOTIDE SEQUENCE [LARGE SCALE GENOMIC DNA]</scope>
    <source>
        <strain evidence="2 3">ALG-7-W6</strain>
    </source>
</reference>
<comment type="caution">
    <text evidence="2">The sequence shown here is derived from an EMBL/GenBank/DDBJ whole genome shotgun (WGS) entry which is preliminary data.</text>
</comment>
<evidence type="ECO:0000313" key="2">
    <source>
        <dbReference type="EMBL" id="OLY82315.1"/>
    </source>
</evidence>